<sequence length="94" mass="9716">MTPACGALPEPLSRLFDARKTVHVYAPPGAEAAGPTVPVLYLEDGEARFFPGGAANAAHSVVPRPSELVALMQRQDIVIVAVDSEPAAPSPPST</sequence>
<dbReference type="Proteomes" id="UP000518300">
    <property type="component" value="Unassembled WGS sequence"/>
</dbReference>
<accession>A0A848LRA4</accession>
<evidence type="ECO:0000313" key="2">
    <source>
        <dbReference type="Proteomes" id="UP000518300"/>
    </source>
</evidence>
<gene>
    <name evidence="1" type="ORF">HG543_37100</name>
</gene>
<name>A0A848LRA4_9BACT</name>
<comment type="caution">
    <text evidence="1">The sequence shown here is derived from an EMBL/GenBank/DDBJ whole genome shotgun (WGS) entry which is preliminary data.</text>
</comment>
<dbReference type="EMBL" id="JABBJJ010000244">
    <property type="protein sequence ID" value="NMO20438.1"/>
    <property type="molecule type" value="Genomic_DNA"/>
</dbReference>
<proteinExistence type="predicted"/>
<organism evidence="1 2">
    <name type="scientific">Pyxidicoccus fallax</name>
    <dbReference type="NCBI Taxonomy" id="394095"/>
    <lineage>
        <taxon>Bacteria</taxon>
        <taxon>Pseudomonadati</taxon>
        <taxon>Myxococcota</taxon>
        <taxon>Myxococcia</taxon>
        <taxon>Myxococcales</taxon>
        <taxon>Cystobacterineae</taxon>
        <taxon>Myxococcaceae</taxon>
        <taxon>Pyxidicoccus</taxon>
    </lineage>
</organism>
<dbReference type="AlphaFoldDB" id="A0A848LRA4"/>
<keyword evidence="2" id="KW-1185">Reference proteome</keyword>
<reference evidence="1 2" key="1">
    <citation type="submission" date="2020-04" db="EMBL/GenBank/DDBJ databases">
        <title>Draft genome of Pyxidicoccus fallax type strain.</title>
        <authorList>
            <person name="Whitworth D.E."/>
        </authorList>
    </citation>
    <scope>NUCLEOTIDE SEQUENCE [LARGE SCALE GENOMIC DNA]</scope>
    <source>
        <strain evidence="1 2">DSM 14698</strain>
    </source>
</reference>
<dbReference type="InterPro" id="IPR029058">
    <property type="entry name" value="AB_hydrolase_fold"/>
</dbReference>
<protein>
    <submittedName>
        <fullName evidence="1">Uncharacterized protein</fullName>
    </submittedName>
</protein>
<evidence type="ECO:0000313" key="1">
    <source>
        <dbReference type="EMBL" id="NMO20438.1"/>
    </source>
</evidence>
<dbReference type="Gene3D" id="3.40.50.1820">
    <property type="entry name" value="alpha/beta hydrolase"/>
    <property type="match status" value="1"/>
</dbReference>